<sequence length="464" mass="51613">MIQDDDDDRNAEIAAMGDIYAQANFTIAAACAAGCTDGFLGKQIKPLFQAPVPGLGSEMTEACWCPLSSYQEINDEHLHKRGWTFQEAILSSRLLIFSSWQPYRVCREATWNGGGPSREDYLSAVCLGEILKSSELLAGAAGASDCDAVADDPALRWASVVGDYSSRLLSVLDDKLLAIHSIKELYRGGKPYLVGMWLENLAMELLWATEEKHKRTNGEVARLGFVYDHGQITSYPSWSRLWFDGSISPRWVRKALESRARLKEAFASRITILRSPGTDMFGRIFPGEHLRIRCPVKRVLVNFGYRPGPPELIDGRRRLQSCYDAGLWDAARGRYRVDMTKEGVRNEEIIGSAVIDYSFPYNKHDEPLAPALAELDYEESHTTAPRLLDCALVASTQASSWFLLKPDERKAATQAGSYEIVYGVLVAEEAGSNGARICHVGLFIGDTGKAPFFQDAEEREFDFV</sequence>
<dbReference type="EnsemblFungi" id="EJT82598">
    <property type="protein sequence ID" value="EJT82598"/>
    <property type="gene ID" value="GGTG_02571"/>
</dbReference>
<evidence type="ECO:0000259" key="1">
    <source>
        <dbReference type="Pfam" id="PF06985"/>
    </source>
</evidence>
<reference evidence="3" key="5">
    <citation type="submission" date="2018-04" db="UniProtKB">
        <authorList>
            <consortium name="EnsemblFungi"/>
        </authorList>
    </citation>
    <scope>IDENTIFICATION</scope>
    <source>
        <strain evidence="3">R3-111a-1</strain>
    </source>
</reference>
<dbReference type="OrthoDB" id="3789824at2759"/>
<dbReference type="PANTHER" id="PTHR33112:SF16">
    <property type="entry name" value="HETEROKARYON INCOMPATIBILITY DOMAIN-CONTAINING PROTEIN"/>
    <property type="match status" value="1"/>
</dbReference>
<dbReference type="Pfam" id="PF06985">
    <property type="entry name" value="HET"/>
    <property type="match status" value="1"/>
</dbReference>
<dbReference type="AlphaFoldDB" id="J3NMR5"/>
<reference evidence="2" key="3">
    <citation type="submission" date="2010-09" db="EMBL/GenBank/DDBJ databases">
        <title>Annotation of Gaeumannomyces graminis var. tritici R3-111a-1.</title>
        <authorList>
            <consortium name="The Broad Institute Genome Sequencing Platform"/>
            <person name="Ma L.-J."/>
            <person name="Dead R."/>
            <person name="Young S.K."/>
            <person name="Zeng Q."/>
            <person name="Gargeya S."/>
            <person name="Fitzgerald M."/>
            <person name="Haas B."/>
            <person name="Abouelleil A."/>
            <person name="Alvarado L."/>
            <person name="Arachchi H.M."/>
            <person name="Berlin A."/>
            <person name="Brown A."/>
            <person name="Chapman S.B."/>
            <person name="Chen Z."/>
            <person name="Dunbar C."/>
            <person name="Freedman E."/>
            <person name="Gearin G."/>
            <person name="Gellesch M."/>
            <person name="Goldberg J."/>
            <person name="Griggs A."/>
            <person name="Gujja S."/>
            <person name="Heiman D."/>
            <person name="Howarth C."/>
            <person name="Larson L."/>
            <person name="Lui A."/>
            <person name="MacDonald P.J.P."/>
            <person name="Mehta T."/>
            <person name="Montmayeur A."/>
            <person name="Murphy C."/>
            <person name="Neiman D."/>
            <person name="Pearson M."/>
            <person name="Priest M."/>
            <person name="Roberts A."/>
            <person name="Saif S."/>
            <person name="Shea T."/>
            <person name="Shenoy N."/>
            <person name="Sisk P."/>
            <person name="Stolte C."/>
            <person name="Sykes S."/>
            <person name="Yandava C."/>
            <person name="Wortman J."/>
            <person name="Nusbaum C."/>
            <person name="Birren B."/>
        </authorList>
    </citation>
    <scope>NUCLEOTIDE SEQUENCE</scope>
    <source>
        <strain evidence="2">R3-111a-1</strain>
    </source>
</reference>
<protein>
    <recommendedName>
        <fullName evidence="1">Heterokaryon incompatibility domain-containing protein</fullName>
    </recommendedName>
</protein>
<dbReference type="eggNOG" id="ENOG502RN2H">
    <property type="taxonomic scope" value="Eukaryota"/>
</dbReference>
<dbReference type="InterPro" id="IPR010730">
    <property type="entry name" value="HET"/>
</dbReference>
<reference evidence="2" key="2">
    <citation type="submission" date="2010-07" db="EMBL/GenBank/DDBJ databases">
        <authorList>
            <consortium name="The Broad Institute Genome Sequencing Platform"/>
            <consortium name="Broad Institute Genome Sequencing Center for Infectious Disease"/>
            <person name="Ma L.-J."/>
            <person name="Dead R."/>
            <person name="Young S."/>
            <person name="Zeng Q."/>
            <person name="Koehrsen M."/>
            <person name="Alvarado L."/>
            <person name="Berlin A."/>
            <person name="Chapman S.B."/>
            <person name="Chen Z."/>
            <person name="Freedman E."/>
            <person name="Gellesch M."/>
            <person name="Goldberg J."/>
            <person name="Griggs A."/>
            <person name="Gujja S."/>
            <person name="Heilman E.R."/>
            <person name="Heiman D."/>
            <person name="Hepburn T."/>
            <person name="Howarth C."/>
            <person name="Jen D."/>
            <person name="Larson L."/>
            <person name="Mehta T."/>
            <person name="Neiman D."/>
            <person name="Pearson M."/>
            <person name="Roberts A."/>
            <person name="Saif S."/>
            <person name="Shea T."/>
            <person name="Shenoy N."/>
            <person name="Sisk P."/>
            <person name="Stolte C."/>
            <person name="Sykes S."/>
            <person name="Walk T."/>
            <person name="White J."/>
            <person name="Yandava C."/>
            <person name="Haas B."/>
            <person name="Nusbaum C."/>
            <person name="Birren B."/>
        </authorList>
    </citation>
    <scope>NUCLEOTIDE SEQUENCE</scope>
    <source>
        <strain evidence="2">R3-111a-1</strain>
    </source>
</reference>
<evidence type="ECO:0000313" key="3">
    <source>
        <dbReference type="EnsemblFungi" id="EJT82598"/>
    </source>
</evidence>
<organism evidence="2">
    <name type="scientific">Gaeumannomyces tritici (strain R3-111a-1)</name>
    <name type="common">Wheat and barley take-all root rot fungus</name>
    <name type="synonym">Gaeumannomyces graminis var. tritici</name>
    <dbReference type="NCBI Taxonomy" id="644352"/>
    <lineage>
        <taxon>Eukaryota</taxon>
        <taxon>Fungi</taxon>
        <taxon>Dikarya</taxon>
        <taxon>Ascomycota</taxon>
        <taxon>Pezizomycotina</taxon>
        <taxon>Sordariomycetes</taxon>
        <taxon>Sordariomycetidae</taxon>
        <taxon>Magnaporthales</taxon>
        <taxon>Magnaporthaceae</taxon>
        <taxon>Gaeumannomyces</taxon>
    </lineage>
</organism>
<gene>
    <name evidence="3" type="primary">20343029</name>
    <name evidence="2" type="ORF">GGTG_02571</name>
</gene>
<evidence type="ECO:0000313" key="2">
    <source>
        <dbReference type="EMBL" id="EJT82598.1"/>
    </source>
</evidence>
<dbReference type="RefSeq" id="XP_009218607.1">
    <property type="nucleotide sequence ID" value="XM_009220343.1"/>
</dbReference>
<dbReference type="Proteomes" id="UP000006039">
    <property type="component" value="Unassembled WGS sequence"/>
</dbReference>
<dbReference type="EMBL" id="GL385395">
    <property type="protein sequence ID" value="EJT82598.1"/>
    <property type="molecule type" value="Genomic_DNA"/>
</dbReference>
<name>J3NMR5_GAET3</name>
<dbReference type="HOGENOM" id="CLU_507268_0_0_1"/>
<feature type="domain" description="Heterokaryon incompatibility" evidence="1">
    <location>
        <begin position="2"/>
        <end position="87"/>
    </location>
</feature>
<dbReference type="STRING" id="644352.J3NMR5"/>
<keyword evidence="4" id="KW-1185">Reference proteome</keyword>
<dbReference type="PANTHER" id="PTHR33112">
    <property type="entry name" value="DOMAIN PROTEIN, PUTATIVE-RELATED"/>
    <property type="match status" value="1"/>
</dbReference>
<reference evidence="4" key="1">
    <citation type="submission" date="2010-07" db="EMBL/GenBank/DDBJ databases">
        <title>The genome sequence of Gaeumannomyces graminis var. tritici strain R3-111a-1.</title>
        <authorList>
            <consortium name="The Broad Institute Genome Sequencing Platform"/>
            <person name="Ma L.-J."/>
            <person name="Dead R."/>
            <person name="Young S."/>
            <person name="Zeng Q."/>
            <person name="Koehrsen M."/>
            <person name="Alvarado L."/>
            <person name="Berlin A."/>
            <person name="Chapman S.B."/>
            <person name="Chen Z."/>
            <person name="Freedman E."/>
            <person name="Gellesch M."/>
            <person name="Goldberg J."/>
            <person name="Griggs A."/>
            <person name="Gujja S."/>
            <person name="Heilman E.R."/>
            <person name="Heiman D."/>
            <person name="Hepburn T."/>
            <person name="Howarth C."/>
            <person name="Jen D."/>
            <person name="Larson L."/>
            <person name="Mehta T."/>
            <person name="Neiman D."/>
            <person name="Pearson M."/>
            <person name="Roberts A."/>
            <person name="Saif S."/>
            <person name="Shea T."/>
            <person name="Shenoy N."/>
            <person name="Sisk P."/>
            <person name="Stolte C."/>
            <person name="Sykes S."/>
            <person name="Walk T."/>
            <person name="White J."/>
            <person name="Yandava C."/>
            <person name="Haas B."/>
            <person name="Nusbaum C."/>
            <person name="Birren B."/>
        </authorList>
    </citation>
    <scope>NUCLEOTIDE SEQUENCE [LARGE SCALE GENOMIC DNA]</scope>
    <source>
        <strain evidence="4">R3-111a-1</strain>
    </source>
</reference>
<evidence type="ECO:0000313" key="4">
    <source>
        <dbReference type="Proteomes" id="UP000006039"/>
    </source>
</evidence>
<dbReference type="VEuPathDB" id="FungiDB:GGTG_02571"/>
<proteinExistence type="predicted"/>
<reference evidence="3" key="4">
    <citation type="journal article" date="2015" name="G3 (Bethesda)">
        <title>Genome sequences of three phytopathogenic species of the Magnaporthaceae family of fungi.</title>
        <authorList>
            <person name="Okagaki L.H."/>
            <person name="Nunes C.C."/>
            <person name="Sailsbery J."/>
            <person name="Clay B."/>
            <person name="Brown D."/>
            <person name="John T."/>
            <person name="Oh Y."/>
            <person name="Young N."/>
            <person name="Fitzgerald M."/>
            <person name="Haas B.J."/>
            <person name="Zeng Q."/>
            <person name="Young S."/>
            <person name="Adiconis X."/>
            <person name="Fan L."/>
            <person name="Levin J.Z."/>
            <person name="Mitchell T.K."/>
            <person name="Okubara P.A."/>
            <person name="Farman M.L."/>
            <person name="Kohn L.M."/>
            <person name="Birren B."/>
            <person name="Ma L.-J."/>
            <person name="Dean R.A."/>
        </authorList>
    </citation>
    <scope>NUCLEOTIDE SEQUENCE</scope>
    <source>
        <strain evidence="3">R3-111a-1</strain>
    </source>
</reference>
<dbReference type="GeneID" id="20343029"/>
<accession>J3NMR5</accession>